<evidence type="ECO:0000313" key="2">
    <source>
        <dbReference type="EMBL" id="MCO1657111.1"/>
    </source>
</evidence>
<proteinExistence type="predicted"/>
<sequence>MSYRWRYQDENGAEVSGPEQEFASQEEARGWFADQWLSLRGLGVKRVVLLEDGAETGPPTELEEA</sequence>
<keyword evidence="3" id="KW-1185">Reference proteome</keyword>
<feature type="region of interest" description="Disordered" evidence="1">
    <location>
        <begin position="1"/>
        <end position="22"/>
    </location>
</feature>
<dbReference type="RefSeq" id="WP_252440478.1">
    <property type="nucleotide sequence ID" value="NZ_JAGSOV010000039.1"/>
</dbReference>
<dbReference type="EMBL" id="JAGSOV010000039">
    <property type="protein sequence ID" value="MCO1657111.1"/>
    <property type="molecule type" value="Genomic_DNA"/>
</dbReference>
<dbReference type="Proteomes" id="UP001165283">
    <property type="component" value="Unassembled WGS sequence"/>
</dbReference>
<organism evidence="2 3">
    <name type="scientific">Pseudonocardia humida</name>
    <dbReference type="NCBI Taxonomy" id="2800819"/>
    <lineage>
        <taxon>Bacteria</taxon>
        <taxon>Bacillati</taxon>
        <taxon>Actinomycetota</taxon>
        <taxon>Actinomycetes</taxon>
        <taxon>Pseudonocardiales</taxon>
        <taxon>Pseudonocardiaceae</taxon>
        <taxon>Pseudonocardia</taxon>
    </lineage>
</organism>
<comment type="caution">
    <text evidence="2">The sequence shown here is derived from an EMBL/GenBank/DDBJ whole genome shotgun (WGS) entry which is preliminary data.</text>
</comment>
<name>A0ABT1A2C7_9PSEU</name>
<reference evidence="2" key="1">
    <citation type="submission" date="2021-04" db="EMBL/GenBank/DDBJ databases">
        <title>Pseudonocardia sp. nov., isolated from sandy soil of mangrove forest.</title>
        <authorList>
            <person name="Zan Z."/>
            <person name="Huang R."/>
            <person name="Liu W."/>
        </authorList>
    </citation>
    <scope>NUCLEOTIDE SEQUENCE</scope>
    <source>
        <strain evidence="2">S2-4</strain>
    </source>
</reference>
<accession>A0ABT1A2C7</accession>
<gene>
    <name evidence="2" type="ORF">KDL28_18785</name>
</gene>
<protein>
    <submittedName>
        <fullName evidence="2">Uncharacterized protein</fullName>
    </submittedName>
</protein>
<evidence type="ECO:0000313" key="3">
    <source>
        <dbReference type="Proteomes" id="UP001165283"/>
    </source>
</evidence>
<evidence type="ECO:0000256" key="1">
    <source>
        <dbReference type="SAM" id="MobiDB-lite"/>
    </source>
</evidence>